<dbReference type="AlphaFoldDB" id="A0A2A6CNX3"/>
<dbReference type="EnsemblMetazoa" id="PPA34171.1">
    <property type="protein sequence ID" value="PPA34171.1"/>
    <property type="gene ID" value="WBGene00272540"/>
</dbReference>
<dbReference type="GO" id="GO:0016491">
    <property type="term" value="F:oxidoreductase activity"/>
    <property type="evidence" value="ECO:0000318"/>
    <property type="project" value="GO_Central"/>
</dbReference>
<reference evidence="2" key="2">
    <citation type="submission" date="2022-06" db="UniProtKB">
        <authorList>
            <consortium name="EnsemblMetazoa"/>
        </authorList>
    </citation>
    <scope>IDENTIFICATION</scope>
    <source>
        <strain evidence="2">PS312</strain>
    </source>
</reference>
<comment type="similarity">
    <text evidence="1">Belongs to the short-chain dehydrogenases/reductases (SDR) family.</text>
</comment>
<gene>
    <name evidence="2" type="primary">WBGene00272540</name>
</gene>
<dbReference type="InterPro" id="IPR051468">
    <property type="entry name" value="Fungal_SecMetab_SDRs"/>
</dbReference>
<organism evidence="2 3">
    <name type="scientific">Pristionchus pacificus</name>
    <name type="common">Parasitic nematode worm</name>
    <dbReference type="NCBI Taxonomy" id="54126"/>
    <lineage>
        <taxon>Eukaryota</taxon>
        <taxon>Metazoa</taxon>
        <taxon>Ecdysozoa</taxon>
        <taxon>Nematoda</taxon>
        <taxon>Chromadorea</taxon>
        <taxon>Rhabditida</taxon>
        <taxon>Rhabditina</taxon>
        <taxon>Diplogasteromorpha</taxon>
        <taxon>Diplogasteroidea</taxon>
        <taxon>Neodiplogasteridae</taxon>
        <taxon>Pristionchus</taxon>
    </lineage>
</organism>
<dbReference type="PANTHER" id="PTHR43544">
    <property type="entry name" value="SHORT-CHAIN DEHYDROGENASE/REDUCTASE"/>
    <property type="match status" value="1"/>
</dbReference>
<dbReference type="InterPro" id="IPR036291">
    <property type="entry name" value="NAD(P)-bd_dom_sf"/>
</dbReference>
<accession>A0A8R1UK03</accession>
<dbReference type="GO" id="GO:0005737">
    <property type="term" value="C:cytoplasm"/>
    <property type="evidence" value="ECO:0000318"/>
    <property type="project" value="GO_Central"/>
</dbReference>
<dbReference type="SUPFAM" id="SSF51735">
    <property type="entry name" value="NAD(P)-binding Rossmann-fold domains"/>
    <property type="match status" value="1"/>
</dbReference>
<accession>A0A2A6CNX3</accession>
<protein>
    <submittedName>
        <fullName evidence="2">Dehydrogenase</fullName>
    </submittedName>
</protein>
<evidence type="ECO:0000313" key="2">
    <source>
        <dbReference type="EnsemblMetazoa" id="PPA34171.1"/>
    </source>
</evidence>
<evidence type="ECO:0000256" key="1">
    <source>
        <dbReference type="RuleBase" id="RU000363"/>
    </source>
</evidence>
<dbReference type="PRINTS" id="PR00081">
    <property type="entry name" value="GDHRDH"/>
</dbReference>
<dbReference type="Proteomes" id="UP000005239">
    <property type="component" value="Unassembled WGS sequence"/>
</dbReference>
<dbReference type="InterPro" id="IPR002347">
    <property type="entry name" value="SDR_fam"/>
</dbReference>
<reference evidence="3" key="1">
    <citation type="journal article" date="2008" name="Nat. Genet.">
        <title>The Pristionchus pacificus genome provides a unique perspective on nematode lifestyle and parasitism.</title>
        <authorList>
            <person name="Dieterich C."/>
            <person name="Clifton S.W."/>
            <person name="Schuster L.N."/>
            <person name="Chinwalla A."/>
            <person name="Delehaunty K."/>
            <person name="Dinkelacker I."/>
            <person name="Fulton L."/>
            <person name="Fulton R."/>
            <person name="Godfrey J."/>
            <person name="Minx P."/>
            <person name="Mitreva M."/>
            <person name="Roeseler W."/>
            <person name="Tian H."/>
            <person name="Witte H."/>
            <person name="Yang S.P."/>
            <person name="Wilson R.K."/>
            <person name="Sommer R.J."/>
        </authorList>
    </citation>
    <scope>NUCLEOTIDE SEQUENCE [LARGE SCALE GENOMIC DNA]</scope>
    <source>
        <strain evidence="3">PS312</strain>
    </source>
</reference>
<dbReference type="Pfam" id="PF00106">
    <property type="entry name" value="adh_short"/>
    <property type="match status" value="1"/>
</dbReference>
<name>A0A2A6CNX3_PRIPA</name>
<dbReference type="Gene3D" id="3.40.50.720">
    <property type="entry name" value="NAD(P)-binding Rossmann-like Domain"/>
    <property type="match status" value="1"/>
</dbReference>
<dbReference type="OrthoDB" id="7289984at2759"/>
<sequence>MVKNIVLTGGNRGIGLGLVKELLKNDKVDKLFATTRDAAKSPELQSISDPRLVIVEMNADCDSSIAKAVEQIGKSVGASGVDILINNAGVLYAVDINAPIDRKGAAKNFEVNCVATMAVTFAFKDLLKAAAKASGSAQVVNISSELGSISLTWGPCAPRHFTAYSMSKAALNMYTKTISMDWKADGIRATSVHPGWVKTDMGTDAADLTVEESTSNMADMICKFGEANNGLFYNWKFEPLTW</sequence>
<proteinExistence type="inferred from homology"/>
<dbReference type="PANTHER" id="PTHR43544:SF35">
    <property type="entry name" value="C-FACTOR-RELATED"/>
    <property type="match status" value="1"/>
</dbReference>
<evidence type="ECO:0000313" key="3">
    <source>
        <dbReference type="Proteomes" id="UP000005239"/>
    </source>
</evidence>
<dbReference type="InterPro" id="IPR020904">
    <property type="entry name" value="Sc_DH/Rdtase_CS"/>
</dbReference>
<keyword evidence="3" id="KW-1185">Reference proteome</keyword>
<dbReference type="PROSITE" id="PS00061">
    <property type="entry name" value="ADH_SHORT"/>
    <property type="match status" value="1"/>
</dbReference>
<dbReference type="PRINTS" id="PR00080">
    <property type="entry name" value="SDRFAMILY"/>
</dbReference>
<dbReference type="CDD" id="cd05325">
    <property type="entry name" value="carb_red_sniffer_like_SDR_c"/>
    <property type="match status" value="1"/>
</dbReference>